<keyword evidence="2" id="KW-1185">Reference proteome</keyword>
<dbReference type="RefSeq" id="WP_119912556.1">
    <property type="nucleotide sequence ID" value="NZ_QZCH01000061.1"/>
</dbReference>
<comment type="caution">
    <text evidence="1">The sequence shown here is derived from an EMBL/GenBank/DDBJ whole genome shotgun (WGS) entry which is preliminary data.</text>
</comment>
<gene>
    <name evidence="1" type="ORF">D1Z90_20055</name>
</gene>
<reference evidence="1 2" key="2">
    <citation type="submission" date="2019-01" db="EMBL/GenBank/DDBJ databases">
        <title>Motilimonas pumilus sp. nov., isolated from the gut of sea cucumber (Apostichopus japonicus).</title>
        <authorList>
            <person name="Wang F.-Q."/>
            <person name="Ren L.-H."/>
            <person name="Lin Y.-W."/>
            <person name="Sun G.-H."/>
            <person name="Du Z.-J."/>
            <person name="Zhao J.-X."/>
            <person name="Liu X.-J."/>
            <person name="Liu L.-J."/>
        </authorList>
    </citation>
    <scope>NUCLEOTIDE SEQUENCE [LARGE SCALE GENOMIC DNA]</scope>
    <source>
        <strain evidence="1 2">PLHSC7-2</strain>
    </source>
</reference>
<proteinExistence type="predicted"/>
<dbReference type="EMBL" id="QZCH01000061">
    <property type="protein sequence ID" value="RJG36965.1"/>
    <property type="molecule type" value="Genomic_DNA"/>
</dbReference>
<evidence type="ECO:0000313" key="1">
    <source>
        <dbReference type="EMBL" id="RJG36965.1"/>
    </source>
</evidence>
<reference evidence="1 2" key="1">
    <citation type="submission" date="2018-09" db="EMBL/GenBank/DDBJ databases">
        <authorList>
            <person name="Wang F."/>
        </authorList>
    </citation>
    <scope>NUCLEOTIDE SEQUENCE [LARGE SCALE GENOMIC DNA]</scope>
    <source>
        <strain evidence="1 2">PLHSC7-2</strain>
    </source>
</reference>
<evidence type="ECO:0000313" key="2">
    <source>
        <dbReference type="Proteomes" id="UP000283255"/>
    </source>
</evidence>
<protein>
    <submittedName>
        <fullName evidence="1">Uncharacterized protein</fullName>
    </submittedName>
</protein>
<name>A0A418Y9C0_9GAMM</name>
<dbReference type="Proteomes" id="UP000283255">
    <property type="component" value="Unassembled WGS sequence"/>
</dbReference>
<organism evidence="1 2">
    <name type="scientific">Motilimonas pumila</name>
    <dbReference type="NCBI Taxonomy" id="2303987"/>
    <lineage>
        <taxon>Bacteria</taxon>
        <taxon>Pseudomonadati</taxon>
        <taxon>Pseudomonadota</taxon>
        <taxon>Gammaproteobacteria</taxon>
        <taxon>Alteromonadales</taxon>
        <taxon>Alteromonadales genera incertae sedis</taxon>
        <taxon>Motilimonas</taxon>
    </lineage>
</organism>
<sequence>MAYTVRTSDDDELFIDKAKQLTDTNTATKALLASARLCVSQHDEINKLRAQLAKSKSDHAAALKVVSDFQRSLKVIIDF</sequence>
<accession>A0A418Y9C0</accession>
<dbReference type="AlphaFoldDB" id="A0A418Y9C0"/>